<proteinExistence type="predicted"/>
<reference evidence="2" key="2">
    <citation type="submission" date="2015-06" db="UniProtKB">
        <authorList>
            <consortium name="EnsemblPlants"/>
        </authorList>
    </citation>
    <scope>IDENTIFICATION</scope>
</reference>
<organism evidence="2 3">
    <name type="scientific">Oryza rufipogon</name>
    <name type="common">Brownbeard rice</name>
    <name type="synonym">Asian wild rice</name>
    <dbReference type="NCBI Taxonomy" id="4529"/>
    <lineage>
        <taxon>Eukaryota</taxon>
        <taxon>Viridiplantae</taxon>
        <taxon>Streptophyta</taxon>
        <taxon>Embryophyta</taxon>
        <taxon>Tracheophyta</taxon>
        <taxon>Spermatophyta</taxon>
        <taxon>Magnoliopsida</taxon>
        <taxon>Liliopsida</taxon>
        <taxon>Poales</taxon>
        <taxon>Poaceae</taxon>
        <taxon>BOP clade</taxon>
        <taxon>Oryzoideae</taxon>
        <taxon>Oryzeae</taxon>
        <taxon>Oryzinae</taxon>
        <taxon>Oryza</taxon>
    </lineage>
</organism>
<evidence type="ECO:0000256" key="1">
    <source>
        <dbReference type="SAM" id="MobiDB-lite"/>
    </source>
</evidence>
<dbReference type="HOGENOM" id="CLU_090149_0_0_1"/>
<evidence type="ECO:0000313" key="2">
    <source>
        <dbReference type="EnsemblPlants" id="ORUFI01G25340.1"/>
    </source>
</evidence>
<feature type="compositionally biased region" description="Low complexity" evidence="1">
    <location>
        <begin position="100"/>
        <end position="110"/>
    </location>
</feature>
<feature type="region of interest" description="Disordered" evidence="1">
    <location>
        <begin position="30"/>
        <end position="187"/>
    </location>
</feature>
<sequence length="270" mass="29262">MAASAVQVRCASPWVRAHGTPLPRARRRMHLARPPMASAAAAARARRASPPRRRSDRAQGRTRCRMNPARRIRPVAEEWAAATPASHPPRFRTRRKKGMTPPTRGRTRPPAQREDTAKGSRAAPPPPPRLRAQVAPPRYPAPARGRTKAAPAGPPPPGGPLPPWATPRWPDLETAAGSGWHGGVGGMAPVEERRLVGRGLLGEEEEKGNGMAGVNPCVRSPVVRVPPASSPWVRGWRRDGGGHWERENGSGAKREAIKWGCFYWGLAQDG</sequence>
<feature type="compositionally biased region" description="Low complexity" evidence="1">
    <location>
        <begin position="130"/>
        <end position="151"/>
    </location>
</feature>
<dbReference type="EnsemblPlants" id="ORUFI01G25340.1">
    <property type="protein sequence ID" value="ORUFI01G25340.1"/>
    <property type="gene ID" value="ORUFI01G25340"/>
</dbReference>
<protein>
    <submittedName>
        <fullName evidence="2">Uncharacterized protein</fullName>
    </submittedName>
</protein>
<evidence type="ECO:0000313" key="3">
    <source>
        <dbReference type="Proteomes" id="UP000008022"/>
    </source>
</evidence>
<feature type="compositionally biased region" description="Low complexity" evidence="1">
    <location>
        <begin position="32"/>
        <end position="43"/>
    </location>
</feature>
<dbReference type="AlphaFoldDB" id="A0A0E0MZ72"/>
<feature type="compositionally biased region" description="Basic residues" evidence="1">
    <location>
        <begin position="89"/>
        <end position="98"/>
    </location>
</feature>
<name>A0A0E0MZ72_ORYRU</name>
<keyword evidence="3" id="KW-1185">Reference proteome</keyword>
<dbReference type="Gramene" id="ORUFI01G25340.1">
    <property type="protein sequence ID" value="ORUFI01G25340.1"/>
    <property type="gene ID" value="ORUFI01G25340"/>
</dbReference>
<dbReference type="Proteomes" id="UP000008022">
    <property type="component" value="Unassembled WGS sequence"/>
</dbReference>
<feature type="compositionally biased region" description="Pro residues" evidence="1">
    <location>
        <begin position="152"/>
        <end position="165"/>
    </location>
</feature>
<reference evidence="3" key="1">
    <citation type="submission" date="2013-06" db="EMBL/GenBank/DDBJ databases">
        <authorList>
            <person name="Zhao Q."/>
        </authorList>
    </citation>
    <scope>NUCLEOTIDE SEQUENCE</scope>
    <source>
        <strain evidence="3">cv. W1943</strain>
    </source>
</reference>
<accession>A0A0E0MZ72</accession>
<feature type="compositionally biased region" description="Basic residues" evidence="1">
    <location>
        <begin position="44"/>
        <end position="73"/>
    </location>
</feature>